<comment type="caution">
    <text evidence="1">The sequence shown here is derived from an EMBL/GenBank/DDBJ whole genome shotgun (WGS) entry which is preliminary data.</text>
</comment>
<reference evidence="1 2" key="1">
    <citation type="submission" date="2024-03" db="EMBL/GenBank/DDBJ databases">
        <title>Draft genome sequence of Pseudonocardia tropica JCM 19149.</title>
        <authorList>
            <person name="Butdee W."/>
            <person name="Duangmal K."/>
        </authorList>
    </citation>
    <scope>NUCLEOTIDE SEQUENCE [LARGE SCALE GENOMIC DNA]</scope>
    <source>
        <strain evidence="1 2">JCM 19149</strain>
    </source>
</reference>
<sequence length="319" mass="33862">MIDEPGDPWICESRISEAATLTVCTGLTRAQVLDAFSAHHESEPMGDIIEEFTTDPWVAVADLGDGVVLAFEDNGWQGAFAPTLRRVSAAGRAASVFWNVNAVQTLSFAESGAVLSSTTDYGWMPIDAGGHSAVAEAISGLDFSDWRTQRERALIAVARFTGRPVRRADVDAVLKADRAHRILPWLDDHYPSSAGTDVRARRGLAGALCGPGMEGLGSLPEDTLRDLAWTLAERVCGETGLLAEDPAAGESIALRVLTSRAELAARASRLSTGTHGTGWAVLHDATNPDAFNAVLRVHSQARFALPGVADVLRRAAGPV</sequence>
<dbReference type="RefSeq" id="WP_345654195.1">
    <property type="nucleotide sequence ID" value="NZ_BAABLY010000093.1"/>
</dbReference>
<dbReference type="Proteomes" id="UP001464923">
    <property type="component" value="Unassembled WGS sequence"/>
</dbReference>
<dbReference type="EMBL" id="JBEDNP010000001">
    <property type="protein sequence ID" value="MEQ3537193.1"/>
    <property type="molecule type" value="Genomic_DNA"/>
</dbReference>
<accession>A0ABV1JQK5</accession>
<name>A0ABV1JQK5_9PSEU</name>
<keyword evidence="2" id="KW-1185">Reference proteome</keyword>
<evidence type="ECO:0000313" key="2">
    <source>
        <dbReference type="Proteomes" id="UP001464923"/>
    </source>
</evidence>
<evidence type="ECO:0000313" key="1">
    <source>
        <dbReference type="EMBL" id="MEQ3537193.1"/>
    </source>
</evidence>
<proteinExistence type="predicted"/>
<organism evidence="1 2">
    <name type="scientific">Pseudonocardia tropica</name>
    <dbReference type="NCBI Taxonomy" id="681289"/>
    <lineage>
        <taxon>Bacteria</taxon>
        <taxon>Bacillati</taxon>
        <taxon>Actinomycetota</taxon>
        <taxon>Actinomycetes</taxon>
        <taxon>Pseudonocardiales</taxon>
        <taxon>Pseudonocardiaceae</taxon>
        <taxon>Pseudonocardia</taxon>
    </lineage>
</organism>
<gene>
    <name evidence="1" type="ORF">WHI96_00015</name>
</gene>
<protein>
    <submittedName>
        <fullName evidence="1">Uncharacterized protein</fullName>
    </submittedName>
</protein>